<dbReference type="Pfam" id="PF02137">
    <property type="entry name" value="A_deamin"/>
    <property type="match status" value="1"/>
</dbReference>
<feature type="domain" description="DRBM" evidence="2">
    <location>
        <begin position="193"/>
        <end position="229"/>
    </location>
</feature>
<organism evidence="5 6">
    <name type="scientific">Adineta steineri</name>
    <dbReference type="NCBI Taxonomy" id="433720"/>
    <lineage>
        <taxon>Eukaryota</taxon>
        <taxon>Metazoa</taxon>
        <taxon>Spiralia</taxon>
        <taxon>Gnathifera</taxon>
        <taxon>Rotifera</taxon>
        <taxon>Eurotatoria</taxon>
        <taxon>Bdelloidea</taxon>
        <taxon>Adinetida</taxon>
        <taxon>Adinetidae</taxon>
        <taxon>Adineta</taxon>
    </lineage>
</organism>
<gene>
    <name evidence="4" type="ORF">IZO911_LOCUS37233</name>
    <name evidence="5" type="ORF">KXQ929_LOCUS17124</name>
</gene>
<evidence type="ECO:0000313" key="5">
    <source>
        <dbReference type="EMBL" id="CAF3802467.1"/>
    </source>
</evidence>
<dbReference type="AlphaFoldDB" id="A0A819BK14"/>
<dbReference type="GO" id="GO:0003725">
    <property type="term" value="F:double-stranded RNA binding"/>
    <property type="evidence" value="ECO:0007669"/>
    <property type="project" value="TreeGrafter"/>
</dbReference>
<proteinExistence type="predicted"/>
<dbReference type="EMBL" id="CAJNOE010000924">
    <property type="protein sequence ID" value="CAF1359488.1"/>
    <property type="molecule type" value="Genomic_DNA"/>
</dbReference>
<evidence type="ECO:0000259" key="2">
    <source>
        <dbReference type="PROSITE" id="PS50137"/>
    </source>
</evidence>
<evidence type="ECO:0000313" key="6">
    <source>
        <dbReference type="Proteomes" id="UP000663868"/>
    </source>
</evidence>
<dbReference type="SMART" id="SM00552">
    <property type="entry name" value="ADEAMc"/>
    <property type="match status" value="1"/>
</dbReference>
<dbReference type="Proteomes" id="UP000663860">
    <property type="component" value="Unassembled WGS sequence"/>
</dbReference>
<keyword evidence="1" id="KW-0694">RNA-binding</keyword>
<dbReference type="EMBL" id="CAJOBB010001064">
    <property type="protein sequence ID" value="CAF3802467.1"/>
    <property type="molecule type" value="Genomic_DNA"/>
</dbReference>
<feature type="domain" description="DRBM" evidence="2">
    <location>
        <begin position="83"/>
        <end position="149"/>
    </location>
</feature>
<evidence type="ECO:0000259" key="3">
    <source>
        <dbReference type="PROSITE" id="PS50141"/>
    </source>
</evidence>
<dbReference type="CDD" id="cd00048">
    <property type="entry name" value="DSRM_SF"/>
    <property type="match status" value="1"/>
</dbReference>
<dbReference type="PANTHER" id="PTHR10910:SF62">
    <property type="entry name" value="AT07585P-RELATED"/>
    <property type="match status" value="1"/>
</dbReference>
<protein>
    <submittedName>
        <fullName evidence="5">Uncharacterized protein</fullName>
    </submittedName>
</protein>
<dbReference type="Proteomes" id="UP000663868">
    <property type="component" value="Unassembled WGS sequence"/>
</dbReference>
<dbReference type="Gene3D" id="3.30.160.20">
    <property type="match status" value="2"/>
</dbReference>
<feature type="domain" description="A to I editase" evidence="3">
    <location>
        <begin position="290"/>
        <end position="608"/>
    </location>
</feature>
<reference evidence="5" key="1">
    <citation type="submission" date="2021-02" db="EMBL/GenBank/DDBJ databases">
        <authorList>
            <person name="Nowell W R."/>
        </authorList>
    </citation>
    <scope>NUCLEOTIDE SEQUENCE</scope>
</reference>
<dbReference type="GO" id="GO:0008251">
    <property type="term" value="F:tRNA-specific adenosine deaminase activity"/>
    <property type="evidence" value="ECO:0007669"/>
    <property type="project" value="TreeGrafter"/>
</dbReference>
<evidence type="ECO:0000313" key="4">
    <source>
        <dbReference type="EMBL" id="CAF1359488.1"/>
    </source>
</evidence>
<evidence type="ECO:0000256" key="1">
    <source>
        <dbReference type="PROSITE-ProRule" id="PRU00266"/>
    </source>
</evidence>
<dbReference type="GO" id="GO:0005730">
    <property type="term" value="C:nucleolus"/>
    <property type="evidence" value="ECO:0007669"/>
    <property type="project" value="TreeGrafter"/>
</dbReference>
<name>A0A819BK14_9BILA</name>
<comment type="caution">
    <text evidence="5">The sequence shown here is derived from an EMBL/GenBank/DDBJ whole genome shotgun (WGS) entry which is preliminary data.</text>
</comment>
<dbReference type="GO" id="GO:0006396">
    <property type="term" value="P:RNA processing"/>
    <property type="evidence" value="ECO:0007669"/>
    <property type="project" value="InterPro"/>
</dbReference>
<dbReference type="PROSITE" id="PS50141">
    <property type="entry name" value="A_DEAMIN_EDITASE"/>
    <property type="match status" value="1"/>
</dbReference>
<dbReference type="InterPro" id="IPR014720">
    <property type="entry name" value="dsRBD_dom"/>
</dbReference>
<dbReference type="PANTHER" id="PTHR10910">
    <property type="entry name" value="EUKARYOTE SPECIFIC DSRNA BINDING PROTEIN"/>
    <property type="match status" value="1"/>
</dbReference>
<sequence>MFPFGHFLYMPLSLPIPIPFYNNTFLNQHSLNLSSITKFNSNIVQQALSHRSKRTHSDTHNSQQKKRFIYSLTTTKDNNLSRSSKNAVMLLYEVKPSIEYKLVCQTGPSHRPMFRMSVEINGEIFEGIAQTKREAKQAAAEKALESFSLSNNNLLNVNENIKELNLIESNEICYLQQIKSNVEFKEIKCEKNEFKCVISFDNKYFIGKGENKERAKTQAIQLALQKLFENNPFSLNLLCCDYNFGDYIEKCIEEKFHELTQNDFRLKRYRVLSGIVLTHNLNFQSMKIICLTTGTKSVNEKNEQLVNDCHAEMLARRCLIRYCYEELNLLINQNSQESIFEKINNSNRFQLKSSVSFHLYISTTPCGDARLFSSDQTKSVDLKHSLMKSRGLLRTKISGNEGTIPVLAQTMYYNIQTLDDDSNKQLFLMSCSDKLCRWNFIGLQGRLLSIFINPIYLTSIIIGNSLCKNDHIQQSLFGRIEQKLNHISSPYGLRRPFISSINNRKVQTMGRAPICSLLWNCVDNKCEIINSSTGLTILNEPSIVSKAVLFKKWKNLMAKINGNITSIRYSDARQLAVEYRKTKEEVNKAFENSGFGRWNEKSYKHNGIDERN</sequence>
<dbReference type="SMART" id="SM00358">
    <property type="entry name" value="DSRM"/>
    <property type="match status" value="2"/>
</dbReference>
<dbReference type="GO" id="GO:0003726">
    <property type="term" value="F:double-stranded RNA adenosine deaminase activity"/>
    <property type="evidence" value="ECO:0007669"/>
    <property type="project" value="TreeGrafter"/>
</dbReference>
<dbReference type="GO" id="GO:0005737">
    <property type="term" value="C:cytoplasm"/>
    <property type="evidence" value="ECO:0007669"/>
    <property type="project" value="TreeGrafter"/>
</dbReference>
<dbReference type="SUPFAM" id="SSF54768">
    <property type="entry name" value="dsRNA-binding domain-like"/>
    <property type="match status" value="2"/>
</dbReference>
<dbReference type="PROSITE" id="PS50137">
    <property type="entry name" value="DS_RBD"/>
    <property type="match status" value="2"/>
</dbReference>
<accession>A0A819BK14</accession>
<dbReference type="InterPro" id="IPR002466">
    <property type="entry name" value="A_deamin"/>
</dbReference>
<dbReference type="GO" id="GO:0006382">
    <property type="term" value="P:adenosine to inosine editing"/>
    <property type="evidence" value="ECO:0007669"/>
    <property type="project" value="TreeGrafter"/>
</dbReference>
<dbReference type="Pfam" id="PF00035">
    <property type="entry name" value="dsrm"/>
    <property type="match status" value="2"/>
</dbReference>